<feature type="transmembrane region" description="Helical" evidence="8">
    <location>
        <begin position="394"/>
        <end position="413"/>
    </location>
</feature>
<feature type="transmembrane region" description="Helical" evidence="8">
    <location>
        <begin position="292"/>
        <end position="315"/>
    </location>
</feature>
<evidence type="ECO:0000313" key="11">
    <source>
        <dbReference type="Proteomes" id="UP000235828"/>
    </source>
</evidence>
<feature type="transmembrane region" description="Helical" evidence="8">
    <location>
        <begin position="327"/>
        <end position="345"/>
    </location>
</feature>
<dbReference type="OrthoDB" id="9812221at2"/>
<keyword evidence="4" id="KW-1003">Cell membrane</keyword>
<keyword evidence="7 8" id="KW-0472">Membrane</keyword>
<accession>A0A2N8ZHP5</accession>
<dbReference type="Gene3D" id="1.20.1250.20">
    <property type="entry name" value="MFS general substrate transporter like domains"/>
    <property type="match status" value="1"/>
</dbReference>
<feature type="transmembrane region" description="Helical" evidence="8">
    <location>
        <begin position="425"/>
        <end position="449"/>
    </location>
</feature>
<evidence type="ECO:0000256" key="2">
    <source>
        <dbReference type="ARBA" id="ARBA00008537"/>
    </source>
</evidence>
<protein>
    <submittedName>
        <fullName evidence="10">EmrB/QacA family drug resistance transporter</fullName>
    </submittedName>
</protein>
<evidence type="ECO:0000256" key="3">
    <source>
        <dbReference type="ARBA" id="ARBA00022448"/>
    </source>
</evidence>
<feature type="transmembrane region" description="Helical" evidence="8">
    <location>
        <begin position="351"/>
        <end position="373"/>
    </location>
</feature>
<dbReference type="GO" id="GO:0005886">
    <property type="term" value="C:plasma membrane"/>
    <property type="evidence" value="ECO:0007669"/>
    <property type="project" value="UniProtKB-SubCell"/>
</dbReference>
<feature type="transmembrane region" description="Helical" evidence="8">
    <location>
        <begin position="72"/>
        <end position="91"/>
    </location>
</feature>
<dbReference type="PRINTS" id="PR01036">
    <property type="entry name" value="TCRTETB"/>
</dbReference>
<dbReference type="KEGG" id="vta:A3471"/>
<comment type="similarity">
    <text evidence="2">Belongs to the major facilitator superfamily. EmrB family.</text>
</comment>
<sequence>MNNPIWVVICVMLGTTTVSLNNSMVNPAIPIFIDHFNLSTVLATWIVVVFMTTMGMTMPLTSYFATKWNRKWIYIIGCSLFLVGSVIGAYAQSIEQLLISRGIQGVASGLMIPLSLAIIYSVYPKDKRGSITGLWGAAVMLAPAFGPLVGSLILTVYDWHGLFIFNLPISLITIIVALKILPSSNNKEAPPFDGIGYLLIALGLGAILVTTGRITTVNALSEPTVIAPFLLGLMCLGGFVFKSLNTEVPLLNVRLFKTKGYRSSVLVATTQAIGMFETLFLLPLLIQVVLGYSPIFTGVVLLITALSASTFGQLGGKRLDKNGPNKLVSIGLLMTGLGTIGFGFVTKDVPFWIFGVLAFIRGAGVGLSYIPITTAGINTLSEEMITQGAVMNNLSRRLCSSIALLAGALWIELGTKPNHIPESTGYASAISDVFIIVGVLCIAVIPLAWRFPANTIQKTIQPHLNTNSLVATTRNHK</sequence>
<feature type="transmembrane region" description="Helical" evidence="8">
    <location>
        <begin position="163"/>
        <end position="182"/>
    </location>
</feature>
<keyword evidence="6 8" id="KW-1133">Transmembrane helix</keyword>
<dbReference type="NCBIfam" id="TIGR00711">
    <property type="entry name" value="efflux_EmrB"/>
    <property type="match status" value="1"/>
</dbReference>
<evidence type="ECO:0000259" key="9">
    <source>
        <dbReference type="PROSITE" id="PS50850"/>
    </source>
</evidence>
<evidence type="ECO:0000256" key="4">
    <source>
        <dbReference type="ARBA" id="ARBA00022475"/>
    </source>
</evidence>
<dbReference type="InterPro" id="IPR020846">
    <property type="entry name" value="MFS_dom"/>
</dbReference>
<keyword evidence="11" id="KW-1185">Reference proteome</keyword>
<evidence type="ECO:0000313" key="10">
    <source>
        <dbReference type="EMBL" id="SON51418.1"/>
    </source>
</evidence>
<dbReference type="InterPro" id="IPR011701">
    <property type="entry name" value="MFS"/>
</dbReference>
<organism evidence="10 11">
    <name type="scientific">Vibrio tapetis subsp. tapetis</name>
    <dbReference type="NCBI Taxonomy" id="1671868"/>
    <lineage>
        <taxon>Bacteria</taxon>
        <taxon>Pseudomonadati</taxon>
        <taxon>Pseudomonadota</taxon>
        <taxon>Gammaproteobacteria</taxon>
        <taxon>Vibrionales</taxon>
        <taxon>Vibrionaceae</taxon>
        <taxon>Vibrio</taxon>
    </lineage>
</organism>
<feature type="transmembrane region" description="Helical" evidence="8">
    <location>
        <begin position="135"/>
        <end position="157"/>
    </location>
</feature>
<proteinExistence type="inferred from homology"/>
<evidence type="ECO:0000256" key="7">
    <source>
        <dbReference type="ARBA" id="ARBA00023136"/>
    </source>
</evidence>
<feature type="transmembrane region" description="Helical" evidence="8">
    <location>
        <begin position="103"/>
        <end position="123"/>
    </location>
</feature>
<dbReference type="SUPFAM" id="SSF103473">
    <property type="entry name" value="MFS general substrate transporter"/>
    <property type="match status" value="1"/>
</dbReference>
<gene>
    <name evidence="10" type="ORF">VTAP4600_A3471</name>
</gene>
<evidence type="ECO:0000256" key="1">
    <source>
        <dbReference type="ARBA" id="ARBA00004651"/>
    </source>
</evidence>
<dbReference type="PROSITE" id="PS50850">
    <property type="entry name" value="MFS"/>
    <property type="match status" value="1"/>
</dbReference>
<evidence type="ECO:0000256" key="8">
    <source>
        <dbReference type="SAM" id="Phobius"/>
    </source>
</evidence>
<feature type="transmembrane region" description="Helical" evidence="8">
    <location>
        <begin position="43"/>
        <end position="65"/>
    </location>
</feature>
<dbReference type="Gene3D" id="1.20.1720.10">
    <property type="entry name" value="Multidrug resistance protein D"/>
    <property type="match status" value="1"/>
</dbReference>
<comment type="subcellular location">
    <subcellularLocation>
        <location evidence="1">Cell membrane</location>
        <topology evidence="1">Multi-pass membrane protein</topology>
    </subcellularLocation>
</comment>
<evidence type="ECO:0000256" key="6">
    <source>
        <dbReference type="ARBA" id="ARBA00022989"/>
    </source>
</evidence>
<dbReference type="PANTHER" id="PTHR42718:SF9">
    <property type="entry name" value="MAJOR FACILITATOR SUPERFAMILY MULTIDRUG TRANSPORTER MFSC"/>
    <property type="match status" value="1"/>
</dbReference>
<evidence type="ECO:0000256" key="5">
    <source>
        <dbReference type="ARBA" id="ARBA00022692"/>
    </source>
</evidence>
<dbReference type="Proteomes" id="UP000235828">
    <property type="component" value="Chromosome A"/>
</dbReference>
<feature type="transmembrane region" description="Helical" evidence="8">
    <location>
        <begin position="226"/>
        <end position="244"/>
    </location>
</feature>
<feature type="domain" description="Major facilitator superfamily (MFS) profile" evidence="9">
    <location>
        <begin position="7"/>
        <end position="456"/>
    </location>
</feature>
<dbReference type="InterPro" id="IPR036259">
    <property type="entry name" value="MFS_trans_sf"/>
</dbReference>
<dbReference type="RefSeq" id="WP_102523744.1">
    <property type="nucleotide sequence ID" value="NZ_LT960611.1"/>
</dbReference>
<reference evidence="10 11" key="1">
    <citation type="submission" date="2017-10" db="EMBL/GenBank/DDBJ databases">
        <authorList>
            <person name="Banno H."/>
            <person name="Chua N.-H."/>
        </authorList>
    </citation>
    <scope>NUCLEOTIDE SEQUENCE [LARGE SCALE GENOMIC DNA]</scope>
    <source>
        <strain evidence="10">Vibrio tapetis CECT4600</strain>
    </source>
</reference>
<dbReference type="GO" id="GO:0022857">
    <property type="term" value="F:transmembrane transporter activity"/>
    <property type="evidence" value="ECO:0007669"/>
    <property type="project" value="InterPro"/>
</dbReference>
<dbReference type="Pfam" id="PF07690">
    <property type="entry name" value="MFS_1"/>
    <property type="match status" value="1"/>
</dbReference>
<dbReference type="AlphaFoldDB" id="A0A2N8ZHP5"/>
<dbReference type="PANTHER" id="PTHR42718">
    <property type="entry name" value="MAJOR FACILITATOR SUPERFAMILY MULTIDRUG TRANSPORTER MFSC"/>
    <property type="match status" value="1"/>
</dbReference>
<keyword evidence="3" id="KW-0813">Transport</keyword>
<keyword evidence="5 8" id="KW-0812">Transmembrane</keyword>
<dbReference type="EMBL" id="LT960611">
    <property type="protein sequence ID" value="SON51418.1"/>
    <property type="molecule type" value="Genomic_DNA"/>
</dbReference>
<name>A0A2N8ZHP5_9VIBR</name>
<feature type="transmembrane region" description="Helical" evidence="8">
    <location>
        <begin position="194"/>
        <end position="214"/>
    </location>
</feature>
<dbReference type="InterPro" id="IPR004638">
    <property type="entry name" value="EmrB-like"/>
</dbReference>